<organism evidence="1 2">
    <name type="scientific">Streblomastix strix</name>
    <dbReference type="NCBI Taxonomy" id="222440"/>
    <lineage>
        <taxon>Eukaryota</taxon>
        <taxon>Metamonada</taxon>
        <taxon>Preaxostyla</taxon>
        <taxon>Oxymonadida</taxon>
        <taxon>Streblomastigidae</taxon>
        <taxon>Streblomastix</taxon>
    </lineage>
</organism>
<gene>
    <name evidence="1" type="ORF">EZS28_032978</name>
</gene>
<protein>
    <submittedName>
        <fullName evidence="1">Uncharacterized protein</fullName>
    </submittedName>
</protein>
<dbReference type="AlphaFoldDB" id="A0A5J4ULG5"/>
<comment type="caution">
    <text evidence="1">The sequence shown here is derived from an EMBL/GenBank/DDBJ whole genome shotgun (WGS) entry which is preliminary data.</text>
</comment>
<proteinExistence type="predicted"/>
<dbReference type="Proteomes" id="UP000324800">
    <property type="component" value="Unassembled WGS sequence"/>
</dbReference>
<evidence type="ECO:0000313" key="1">
    <source>
        <dbReference type="EMBL" id="KAA6371496.1"/>
    </source>
</evidence>
<reference evidence="1 2" key="1">
    <citation type="submission" date="2019-03" db="EMBL/GenBank/DDBJ databases">
        <title>Single cell metagenomics reveals metabolic interactions within the superorganism composed of flagellate Streblomastix strix and complex community of Bacteroidetes bacteria on its surface.</title>
        <authorList>
            <person name="Treitli S.C."/>
            <person name="Kolisko M."/>
            <person name="Husnik F."/>
            <person name="Keeling P."/>
            <person name="Hampl V."/>
        </authorList>
    </citation>
    <scope>NUCLEOTIDE SEQUENCE [LARGE SCALE GENOMIC DNA]</scope>
    <source>
        <strain evidence="1">ST1C</strain>
    </source>
</reference>
<evidence type="ECO:0000313" key="2">
    <source>
        <dbReference type="Proteomes" id="UP000324800"/>
    </source>
</evidence>
<dbReference type="EMBL" id="SNRW01014402">
    <property type="protein sequence ID" value="KAA6371496.1"/>
    <property type="molecule type" value="Genomic_DNA"/>
</dbReference>
<sequence>MHTHKFWFFLLQAQQKDIVAQSTDAVTGKLNNNSHQEFNIESLEQLEVLEDYNPIKKLTYLTVEKGDIVSQLYEIEGYIVSCIKVDVGEGLLPGRILRTLKQYVPYSFKENVFIKHEETIYAHDKKFLWYHPVDEKGINIKNHLKHKLMRCQTFTNGMQCASKEYKTSTPRIIQQRTTEFLQELEHKCILKILNFSPSQVIKKLMTKEHVSVLFLVFISCTQVAFRSINSDSFFNFVYAAMELAQQNIHTSVKDLFPRKA</sequence>
<name>A0A5J4ULG5_9EUKA</name>
<accession>A0A5J4ULG5</accession>